<proteinExistence type="predicted"/>
<reference evidence="3" key="2">
    <citation type="submission" date="2020-05" db="UniProtKB">
        <authorList>
            <consortium name="EnsemblMetazoa"/>
        </authorList>
    </citation>
    <scope>IDENTIFICATION</scope>
</reference>
<feature type="compositionally biased region" description="Basic and acidic residues" evidence="1">
    <location>
        <begin position="52"/>
        <end position="63"/>
    </location>
</feature>
<sequence length="78" mass="8151">MSVNPFLITPNGNCRTGCPGSVSGWPPGFGEIVSGPSSAGPEKRHSTSPTKSHGEDAFYERAKAYGAHGANMSNSERQ</sequence>
<gene>
    <name evidence="2" type="ORF">ZHAS_00016208</name>
</gene>
<evidence type="ECO:0000313" key="3">
    <source>
        <dbReference type="EnsemblMetazoa" id="ASIC016208-PA"/>
    </source>
</evidence>
<accession>A0A084WD50</accession>
<dbReference type="Proteomes" id="UP000030765">
    <property type="component" value="Unassembled WGS sequence"/>
</dbReference>
<dbReference type="EMBL" id="ATLV01022934">
    <property type="status" value="NOT_ANNOTATED_CDS"/>
    <property type="molecule type" value="Genomic_DNA"/>
</dbReference>
<reference evidence="2 4" key="1">
    <citation type="journal article" date="2014" name="BMC Genomics">
        <title>Genome sequence of Anopheles sinensis provides insight into genetics basis of mosquito competence for malaria parasites.</title>
        <authorList>
            <person name="Zhou D."/>
            <person name="Zhang D."/>
            <person name="Ding G."/>
            <person name="Shi L."/>
            <person name="Hou Q."/>
            <person name="Ye Y."/>
            <person name="Xu Y."/>
            <person name="Zhou H."/>
            <person name="Xiong C."/>
            <person name="Li S."/>
            <person name="Yu J."/>
            <person name="Hong S."/>
            <person name="Yu X."/>
            <person name="Zou P."/>
            <person name="Chen C."/>
            <person name="Chang X."/>
            <person name="Wang W."/>
            <person name="Lv Y."/>
            <person name="Sun Y."/>
            <person name="Ma L."/>
            <person name="Shen B."/>
            <person name="Zhu C."/>
        </authorList>
    </citation>
    <scope>NUCLEOTIDE SEQUENCE [LARGE SCALE GENOMIC DNA]</scope>
</reference>
<keyword evidence="4" id="KW-1185">Reference proteome</keyword>
<evidence type="ECO:0000256" key="1">
    <source>
        <dbReference type="SAM" id="MobiDB-lite"/>
    </source>
</evidence>
<name>A0A084WD50_ANOSI</name>
<dbReference type="EnsemblMetazoa" id="ASIC016208-RA">
    <property type="protein sequence ID" value="ASIC016208-PA"/>
    <property type="gene ID" value="ASIC016208"/>
</dbReference>
<feature type="region of interest" description="Disordered" evidence="1">
    <location>
        <begin position="27"/>
        <end position="78"/>
    </location>
</feature>
<dbReference type="VEuPathDB" id="VectorBase:ASIC016208"/>
<organism evidence="2">
    <name type="scientific">Anopheles sinensis</name>
    <name type="common">Mosquito</name>
    <dbReference type="NCBI Taxonomy" id="74873"/>
    <lineage>
        <taxon>Eukaryota</taxon>
        <taxon>Metazoa</taxon>
        <taxon>Ecdysozoa</taxon>
        <taxon>Arthropoda</taxon>
        <taxon>Hexapoda</taxon>
        <taxon>Insecta</taxon>
        <taxon>Pterygota</taxon>
        <taxon>Neoptera</taxon>
        <taxon>Endopterygota</taxon>
        <taxon>Diptera</taxon>
        <taxon>Nematocera</taxon>
        <taxon>Culicoidea</taxon>
        <taxon>Culicidae</taxon>
        <taxon>Anophelinae</taxon>
        <taxon>Anopheles</taxon>
    </lineage>
</organism>
<evidence type="ECO:0000313" key="2">
    <source>
        <dbReference type="EMBL" id="KFB48144.1"/>
    </source>
</evidence>
<evidence type="ECO:0000313" key="4">
    <source>
        <dbReference type="Proteomes" id="UP000030765"/>
    </source>
</evidence>
<dbReference type="AlphaFoldDB" id="A0A084WD50"/>
<protein>
    <submittedName>
        <fullName evidence="2 3">Uncharacterized protein</fullName>
    </submittedName>
</protein>
<dbReference type="EMBL" id="KE525338">
    <property type="protein sequence ID" value="KFB48144.1"/>
    <property type="molecule type" value="Genomic_DNA"/>
</dbReference>